<dbReference type="GO" id="GO:0016853">
    <property type="term" value="F:isomerase activity"/>
    <property type="evidence" value="ECO:0007669"/>
    <property type="project" value="UniProtKB-KW"/>
</dbReference>
<gene>
    <name evidence="2" type="ORF">EHW97_07420</name>
</gene>
<reference evidence="2 3" key="1">
    <citation type="submission" date="2018-11" db="EMBL/GenBank/DDBJ databases">
        <authorList>
            <person name="Li F."/>
        </authorList>
    </citation>
    <scope>NUCLEOTIDE SEQUENCE [LARGE SCALE GENOMIC DNA]</scope>
    <source>
        <strain evidence="2 3">YS17T</strain>
    </source>
</reference>
<dbReference type="InterPro" id="IPR017517">
    <property type="entry name" value="Maleyloyr_isom"/>
</dbReference>
<dbReference type="Proteomes" id="UP000275225">
    <property type="component" value="Unassembled WGS sequence"/>
</dbReference>
<dbReference type="SUPFAM" id="SSF109854">
    <property type="entry name" value="DinB/YfiT-like putative metalloenzymes"/>
    <property type="match status" value="1"/>
</dbReference>
<dbReference type="EMBL" id="RQJX01000008">
    <property type="protein sequence ID" value="RQN08138.1"/>
    <property type="molecule type" value="Genomic_DNA"/>
</dbReference>
<dbReference type="RefSeq" id="WP_124236534.1">
    <property type="nucleotide sequence ID" value="NZ_JBHUFI010000006.1"/>
</dbReference>
<dbReference type="Gene3D" id="1.20.120.450">
    <property type="entry name" value="dinb family like domain"/>
    <property type="match status" value="1"/>
</dbReference>
<dbReference type="Pfam" id="PF11716">
    <property type="entry name" value="MDMPI_N"/>
    <property type="match status" value="1"/>
</dbReference>
<dbReference type="InterPro" id="IPR034660">
    <property type="entry name" value="DinB/YfiT-like"/>
</dbReference>
<evidence type="ECO:0000313" key="2">
    <source>
        <dbReference type="EMBL" id="RQN08138.1"/>
    </source>
</evidence>
<dbReference type="AlphaFoldDB" id="A0A3N6X393"/>
<dbReference type="OrthoDB" id="154293at2"/>
<evidence type="ECO:0000313" key="3">
    <source>
        <dbReference type="Proteomes" id="UP000275225"/>
    </source>
</evidence>
<dbReference type="GO" id="GO:0046872">
    <property type="term" value="F:metal ion binding"/>
    <property type="evidence" value="ECO:0007669"/>
    <property type="project" value="InterPro"/>
</dbReference>
<dbReference type="InterPro" id="IPR024344">
    <property type="entry name" value="MDMPI_metal-binding"/>
</dbReference>
<organism evidence="2 3">
    <name type="scientific">Aeromicrobium camelliae</name>
    <dbReference type="NCBI Taxonomy" id="1538144"/>
    <lineage>
        <taxon>Bacteria</taxon>
        <taxon>Bacillati</taxon>
        <taxon>Actinomycetota</taxon>
        <taxon>Actinomycetes</taxon>
        <taxon>Propionibacteriales</taxon>
        <taxon>Nocardioidaceae</taxon>
        <taxon>Aeromicrobium</taxon>
    </lineage>
</organism>
<dbReference type="NCBIfam" id="TIGR03083">
    <property type="entry name" value="maleylpyruvate isomerase family mycothiol-dependent enzyme"/>
    <property type="match status" value="1"/>
</dbReference>
<accession>A0A3N6X393</accession>
<protein>
    <submittedName>
        <fullName evidence="2">Maleylpyruvate isomerase family mycothiol-dependent enzyme</fullName>
    </submittedName>
</protein>
<evidence type="ECO:0000259" key="1">
    <source>
        <dbReference type="Pfam" id="PF11716"/>
    </source>
</evidence>
<name>A0A3N6X393_9ACTN</name>
<keyword evidence="2" id="KW-0670">Pyruvate</keyword>
<proteinExistence type="predicted"/>
<keyword evidence="2" id="KW-0413">Isomerase</keyword>
<keyword evidence="3" id="KW-1185">Reference proteome</keyword>
<feature type="domain" description="Mycothiol-dependent maleylpyruvate isomerase metal-binding" evidence="1">
    <location>
        <begin position="21"/>
        <end position="143"/>
    </location>
</feature>
<sequence>MSLQTYVDAWRHSVNAVLDLDLRPEDADRITDLPGWSVRDVVAHLVHLEEVLADGSETARADGPKGLSAEYTQAGVDALRDVPLPDLLARLRAAVDRRSAQLEVLPDDPNALAPSTPSGTPWSWDTLLRNRVVDAWMHEQDLRRAIGRGGNLDSPGAHVTVQTFRAALPFVIGKRAGAPAGHPVAVIVTGQVPFRRTVAVGDDGRAGDTDADPKTTLTMDTESFAILGGGRRKPGQVPVTVEGDSELAHRILTGLAVTP</sequence>
<comment type="caution">
    <text evidence="2">The sequence shown here is derived from an EMBL/GenBank/DDBJ whole genome shotgun (WGS) entry which is preliminary data.</text>
</comment>